<proteinExistence type="predicted"/>
<protein>
    <submittedName>
        <fullName evidence="1">Uncharacterized protein</fullName>
    </submittedName>
</protein>
<name>A0A415C2R7_BIFBI</name>
<dbReference type="AlphaFoldDB" id="A0A415C2R7"/>
<dbReference type="Proteomes" id="UP000283727">
    <property type="component" value="Unassembled WGS sequence"/>
</dbReference>
<organism evidence="1 2">
    <name type="scientific">Bifidobacterium bifidum</name>
    <dbReference type="NCBI Taxonomy" id="1681"/>
    <lineage>
        <taxon>Bacteria</taxon>
        <taxon>Bacillati</taxon>
        <taxon>Actinomycetota</taxon>
        <taxon>Actinomycetes</taxon>
        <taxon>Bifidobacteriales</taxon>
        <taxon>Bifidobacteriaceae</taxon>
        <taxon>Bifidobacterium</taxon>
    </lineage>
</organism>
<accession>A0A415C2R7</accession>
<dbReference type="EMBL" id="QRLR01000006">
    <property type="protein sequence ID" value="RHJ21997.1"/>
    <property type="molecule type" value="Genomic_DNA"/>
</dbReference>
<comment type="caution">
    <text evidence="1">The sequence shown here is derived from an EMBL/GenBank/DDBJ whole genome shotgun (WGS) entry which is preliminary data.</text>
</comment>
<dbReference type="RefSeq" id="WP_117658381.1">
    <property type="nucleotide sequence ID" value="NZ_QRLK01000009.1"/>
</dbReference>
<reference evidence="1 2" key="1">
    <citation type="submission" date="2018-08" db="EMBL/GenBank/DDBJ databases">
        <title>A genome reference for cultivated species of the human gut microbiota.</title>
        <authorList>
            <person name="Zou Y."/>
            <person name="Xue W."/>
            <person name="Luo G."/>
        </authorList>
    </citation>
    <scope>NUCLEOTIDE SEQUENCE [LARGE SCALE GENOMIC DNA]</scope>
    <source>
        <strain evidence="1 2">AM12-10</strain>
    </source>
</reference>
<gene>
    <name evidence="1" type="ORF">DW137_09190</name>
</gene>
<evidence type="ECO:0000313" key="2">
    <source>
        <dbReference type="Proteomes" id="UP000283727"/>
    </source>
</evidence>
<sequence>MRTASFHTTACKAILAVLDGADFESLIYDDKDRHWHALDPKSRQRLAGMEPSDVSYAADADDYGMFDCNWRSYVDQGGELPHASRYRISDMLIAIDGSVWEVVCCGLELLGKE</sequence>
<evidence type="ECO:0000313" key="1">
    <source>
        <dbReference type="EMBL" id="RHJ21997.1"/>
    </source>
</evidence>